<dbReference type="Gene3D" id="1.25.10.10">
    <property type="entry name" value="Leucine-rich Repeat Variant"/>
    <property type="match status" value="1"/>
</dbReference>
<dbReference type="InterPro" id="IPR039678">
    <property type="entry name" value="CTNNBL1"/>
</dbReference>
<comment type="caution">
    <text evidence="11">The sequence shown here is derived from an EMBL/GenBank/DDBJ whole genome shotgun (WGS) entry which is preliminary data.</text>
</comment>
<dbReference type="Pfam" id="PF08216">
    <property type="entry name" value="CTNNBL"/>
    <property type="match status" value="1"/>
</dbReference>
<keyword evidence="3" id="KW-0677">Repeat</keyword>
<gene>
    <name evidence="11" type="ORF">AB6A40_003954</name>
</gene>
<dbReference type="InterPro" id="IPR011989">
    <property type="entry name" value="ARM-like"/>
</dbReference>
<dbReference type="PANTHER" id="PTHR14978">
    <property type="entry name" value="BETA-CATENIN-LIKE PROTEIN 1 NUCLEAR ASSOCIATED PROTEIN"/>
    <property type="match status" value="1"/>
</dbReference>
<evidence type="ECO:0000256" key="9">
    <source>
        <dbReference type="ARBA" id="ARBA00083862"/>
    </source>
</evidence>
<protein>
    <recommendedName>
        <fullName evidence="8">Beta-catenin-like protein 1</fullName>
    </recommendedName>
    <alternativeName>
        <fullName evidence="9">Nuclear-associated protein</fullName>
    </alternativeName>
</protein>
<evidence type="ECO:0000256" key="4">
    <source>
        <dbReference type="ARBA" id="ARBA00023054"/>
    </source>
</evidence>
<evidence type="ECO:0000313" key="11">
    <source>
        <dbReference type="EMBL" id="MFH4977245.1"/>
    </source>
</evidence>
<evidence type="ECO:0000256" key="2">
    <source>
        <dbReference type="ARBA" id="ARBA00022553"/>
    </source>
</evidence>
<dbReference type="FunFam" id="1.25.10.10:FF:001136">
    <property type="entry name" value="Beta-catenin-like protein 1"/>
    <property type="match status" value="1"/>
</dbReference>
<evidence type="ECO:0000313" key="12">
    <source>
        <dbReference type="Proteomes" id="UP001608902"/>
    </source>
</evidence>
<dbReference type="GO" id="GO:0010467">
    <property type="term" value="P:gene expression"/>
    <property type="evidence" value="ECO:0007669"/>
    <property type="project" value="UniProtKB-ARBA"/>
</dbReference>
<dbReference type="PANTHER" id="PTHR14978:SF0">
    <property type="entry name" value="BETA-CATENIN-LIKE PROTEIN 1"/>
    <property type="match status" value="1"/>
</dbReference>
<evidence type="ECO:0000259" key="10">
    <source>
        <dbReference type="Pfam" id="PF08216"/>
    </source>
</evidence>
<accession>A0ABD6EC78</accession>
<comment type="function">
    <text evidence="6">Component of the PRP19-CDC5L complex that forms an integral part of the spliceosome and is required for activating pre-mRNA splicing. Participates in AID/AICDA-mediated somatic hypermutation (SHM) and class-switch recombination (CSR), 2 processes resulting in the production of high-affinity, mutated isotype-switched antibodies.</text>
</comment>
<keyword evidence="12" id="KW-1185">Reference proteome</keyword>
<dbReference type="GO" id="GO:0005634">
    <property type="term" value="C:nucleus"/>
    <property type="evidence" value="ECO:0007669"/>
    <property type="project" value="UniProtKB-SubCell"/>
</dbReference>
<dbReference type="Proteomes" id="UP001608902">
    <property type="component" value="Unassembled WGS sequence"/>
</dbReference>
<keyword evidence="2" id="KW-0597">Phosphoprotein</keyword>
<evidence type="ECO:0000256" key="1">
    <source>
        <dbReference type="ARBA" id="ARBA00004123"/>
    </source>
</evidence>
<feature type="domain" description="Beta-catenin-like protein 1 N-terminal" evidence="10">
    <location>
        <begin position="13"/>
        <end position="372"/>
    </location>
</feature>
<dbReference type="InterPro" id="IPR016024">
    <property type="entry name" value="ARM-type_fold"/>
</dbReference>
<dbReference type="EMBL" id="JBGFUD010002165">
    <property type="protein sequence ID" value="MFH4977245.1"/>
    <property type="molecule type" value="Genomic_DNA"/>
</dbReference>
<comment type="subunit">
    <text evidence="7">Component of the PRP19-CDC5L splicing complex composed of a core complex comprising a homotetramer of PRPF19, CDC5L, PLRG1 and BCAS2, and at least three less stably associated proteins CTNNBL1, CWC15 and HSPA8. Interacts directly with CWC15 and CDC5L in the complex. Interacts with AICDA; the interaction is important for the antibody diversification activity of AICDA. Interacts with PRPF31 (via its NLS). Interacts (via its N-terminal NLS) with KPNA1 and KPNA2.</text>
</comment>
<keyword evidence="5" id="KW-0539">Nucleus</keyword>
<dbReference type="SUPFAM" id="SSF48371">
    <property type="entry name" value="ARM repeat"/>
    <property type="match status" value="1"/>
</dbReference>
<dbReference type="AlphaFoldDB" id="A0ABD6EC78"/>
<keyword evidence="4" id="KW-0175">Coiled coil</keyword>
<comment type="subcellular location">
    <subcellularLocation>
        <location evidence="1">Nucleus</location>
    </subcellularLocation>
</comment>
<sequence length="413" mass="47186">MAKAFSHSRNLSLQELTDVDTLNEGHDAAARLVDALVNGQLIETIVQQSIERLDENIKDEADALHSALSIVENMLDFRPEYSEHCVNQGLFSWLLRRATQRTSLDANKMFASELLAQLLQSTETARKKLTEKVDGIDLLLRALATYKKHDPGSLDEREHMENLFDGLCAALMYTPNRQKFLDGEGLQLMNLMLRERKQSRESALKVLDYATNGQEGKANCAKFVDIYGLRTLFPLFMRTPPKVKRKDTTPLEHEEHVCSVIASLLRSCPEDSRQRTLAKFAEHEYEKIDRAVELLLKYQERVDHFDTRRAKKMSAANLTDEELEQQYIDRLDAGLYTLQRVVLILADVCANGIPACRERTMKLLQMRTGNGKLSKHLIPILEEYELNLGAEADEERKRTRLLIARLSSSEKNL</sequence>
<proteinExistence type="predicted"/>
<evidence type="ECO:0000256" key="6">
    <source>
        <dbReference type="ARBA" id="ARBA00058456"/>
    </source>
</evidence>
<evidence type="ECO:0000256" key="5">
    <source>
        <dbReference type="ARBA" id="ARBA00023242"/>
    </source>
</evidence>
<evidence type="ECO:0000256" key="3">
    <source>
        <dbReference type="ARBA" id="ARBA00022737"/>
    </source>
</evidence>
<reference evidence="11 12" key="1">
    <citation type="submission" date="2024-08" db="EMBL/GenBank/DDBJ databases">
        <title>Gnathostoma spinigerum genome.</title>
        <authorList>
            <person name="Gonzalez-Bertolin B."/>
            <person name="Monzon S."/>
            <person name="Zaballos A."/>
            <person name="Jimenez P."/>
            <person name="Dekumyoy P."/>
            <person name="Varona S."/>
            <person name="Cuesta I."/>
            <person name="Sumanam S."/>
            <person name="Adisakwattana P."/>
            <person name="Gasser R.B."/>
            <person name="Hernandez-Gonzalez A."/>
            <person name="Young N.D."/>
            <person name="Perteguer M.J."/>
        </authorList>
    </citation>
    <scope>NUCLEOTIDE SEQUENCE [LARGE SCALE GENOMIC DNA]</scope>
    <source>
        <strain evidence="11">AL3</strain>
        <tissue evidence="11">Liver</tissue>
    </source>
</reference>
<evidence type="ECO:0000256" key="8">
    <source>
        <dbReference type="ARBA" id="ARBA00070106"/>
    </source>
</evidence>
<dbReference type="InterPro" id="IPR013180">
    <property type="entry name" value="CTNNBL1_N"/>
</dbReference>
<organism evidence="11 12">
    <name type="scientific">Gnathostoma spinigerum</name>
    <dbReference type="NCBI Taxonomy" id="75299"/>
    <lineage>
        <taxon>Eukaryota</taxon>
        <taxon>Metazoa</taxon>
        <taxon>Ecdysozoa</taxon>
        <taxon>Nematoda</taxon>
        <taxon>Chromadorea</taxon>
        <taxon>Rhabditida</taxon>
        <taxon>Spirurina</taxon>
        <taxon>Gnathostomatomorpha</taxon>
        <taxon>Gnathostomatoidea</taxon>
        <taxon>Gnathostomatidae</taxon>
        <taxon>Gnathostoma</taxon>
    </lineage>
</organism>
<evidence type="ECO:0000256" key="7">
    <source>
        <dbReference type="ARBA" id="ARBA00061776"/>
    </source>
</evidence>
<name>A0ABD6EC78_9BILA</name>